<dbReference type="Pfam" id="PF13202">
    <property type="entry name" value="EF-hand_5"/>
    <property type="match status" value="1"/>
</dbReference>
<dbReference type="FunFam" id="1.10.238.10:FF:000178">
    <property type="entry name" value="Calmodulin-2 A"/>
    <property type="match status" value="1"/>
</dbReference>
<evidence type="ECO:0000256" key="2">
    <source>
        <dbReference type="ARBA" id="ARBA00022837"/>
    </source>
</evidence>
<proteinExistence type="predicted"/>
<feature type="domain" description="EF-hand" evidence="3">
    <location>
        <begin position="91"/>
        <end position="120"/>
    </location>
</feature>
<reference evidence="4" key="1">
    <citation type="submission" date="2021-01" db="EMBL/GenBank/DDBJ databases">
        <authorList>
            <person name="Corre E."/>
            <person name="Pelletier E."/>
            <person name="Niang G."/>
            <person name="Scheremetjew M."/>
            <person name="Finn R."/>
            <person name="Kale V."/>
            <person name="Holt S."/>
            <person name="Cochrane G."/>
            <person name="Meng A."/>
            <person name="Brown T."/>
            <person name="Cohen L."/>
        </authorList>
    </citation>
    <scope>NUCLEOTIDE SEQUENCE</scope>
    <source>
        <strain evidence="4">CCMP2329</strain>
    </source>
</reference>
<sequence>MIPESDLESKAVYDQQLSELKQAFGTFDTDGSGTIAKDELQACLNKMGVHPTPAELDHLYQSMDKDGDGVITFQEFLTVMTDEFEEAELEHELEEMKQFFTMMDKDGSGRLSPEEVCMHV</sequence>
<feature type="domain" description="EF-hand" evidence="3">
    <location>
        <begin position="51"/>
        <end position="86"/>
    </location>
</feature>
<feature type="domain" description="EF-hand" evidence="3">
    <location>
        <begin position="15"/>
        <end position="50"/>
    </location>
</feature>
<protein>
    <recommendedName>
        <fullName evidence="3">EF-hand domain-containing protein</fullName>
    </recommendedName>
</protein>
<dbReference type="EMBL" id="HBFV01001380">
    <property type="protein sequence ID" value="CAD8928617.1"/>
    <property type="molecule type" value="Transcribed_RNA"/>
</dbReference>
<evidence type="ECO:0000259" key="3">
    <source>
        <dbReference type="PROSITE" id="PS50222"/>
    </source>
</evidence>
<name>A0A7S1CVV7_9CHLO</name>
<dbReference type="InterPro" id="IPR051111">
    <property type="entry name" value="Ca-binding_regulatory"/>
</dbReference>
<evidence type="ECO:0000256" key="1">
    <source>
        <dbReference type="ARBA" id="ARBA00022737"/>
    </source>
</evidence>
<keyword evidence="1" id="KW-0677">Repeat</keyword>
<organism evidence="4">
    <name type="scientific">Picochlorum oklahomense</name>
    <dbReference type="NCBI Taxonomy" id="249345"/>
    <lineage>
        <taxon>Eukaryota</taxon>
        <taxon>Viridiplantae</taxon>
        <taxon>Chlorophyta</taxon>
        <taxon>core chlorophytes</taxon>
        <taxon>Trebouxiophyceae</taxon>
        <taxon>Trebouxiophyceae incertae sedis</taxon>
        <taxon>Picochlorum</taxon>
    </lineage>
</organism>
<dbReference type="InterPro" id="IPR011992">
    <property type="entry name" value="EF-hand-dom_pair"/>
</dbReference>
<dbReference type="PROSITE" id="PS50222">
    <property type="entry name" value="EF_HAND_2"/>
    <property type="match status" value="3"/>
</dbReference>
<evidence type="ECO:0000313" key="4">
    <source>
        <dbReference type="EMBL" id="CAD8928617.1"/>
    </source>
</evidence>
<dbReference type="PANTHER" id="PTHR46311:SF5">
    <property type="entry name" value="EF-HAND DOMAIN-CONTAINING PROTEIN"/>
    <property type="match status" value="1"/>
</dbReference>
<dbReference type="AlphaFoldDB" id="A0A7S1CVV7"/>
<dbReference type="InterPro" id="IPR002048">
    <property type="entry name" value="EF_hand_dom"/>
</dbReference>
<dbReference type="PROSITE" id="PS00018">
    <property type="entry name" value="EF_HAND_1"/>
    <property type="match status" value="3"/>
</dbReference>
<dbReference type="Pfam" id="PF13499">
    <property type="entry name" value="EF-hand_7"/>
    <property type="match status" value="1"/>
</dbReference>
<accession>A0A7S1CVV7</accession>
<dbReference type="Gene3D" id="1.10.238.10">
    <property type="entry name" value="EF-hand"/>
    <property type="match status" value="2"/>
</dbReference>
<dbReference type="SMART" id="SM00054">
    <property type="entry name" value="EFh"/>
    <property type="match status" value="3"/>
</dbReference>
<gene>
    <name evidence="4" type="ORF">POKL1161_LOCUS970</name>
</gene>
<dbReference type="PANTHER" id="PTHR46311">
    <property type="entry name" value="CALCIUM-BINDING PROTEIN 8-RELATED"/>
    <property type="match status" value="1"/>
</dbReference>
<dbReference type="InterPro" id="IPR018247">
    <property type="entry name" value="EF_Hand_1_Ca_BS"/>
</dbReference>
<dbReference type="GO" id="GO:0005509">
    <property type="term" value="F:calcium ion binding"/>
    <property type="evidence" value="ECO:0007669"/>
    <property type="project" value="InterPro"/>
</dbReference>
<dbReference type="GO" id="GO:0032588">
    <property type="term" value="C:trans-Golgi network membrane"/>
    <property type="evidence" value="ECO:0007669"/>
    <property type="project" value="TreeGrafter"/>
</dbReference>
<dbReference type="CDD" id="cd00051">
    <property type="entry name" value="EFh"/>
    <property type="match status" value="1"/>
</dbReference>
<dbReference type="SUPFAM" id="SSF47473">
    <property type="entry name" value="EF-hand"/>
    <property type="match status" value="1"/>
</dbReference>
<keyword evidence="2" id="KW-0106">Calcium</keyword>